<gene>
    <name evidence="2" type="ORF">CYMTET_49850</name>
</gene>
<name>A0AAE0BPG5_9CHLO</name>
<organism evidence="2 3">
    <name type="scientific">Cymbomonas tetramitiformis</name>
    <dbReference type="NCBI Taxonomy" id="36881"/>
    <lineage>
        <taxon>Eukaryota</taxon>
        <taxon>Viridiplantae</taxon>
        <taxon>Chlorophyta</taxon>
        <taxon>Pyramimonadophyceae</taxon>
        <taxon>Pyramimonadales</taxon>
        <taxon>Pyramimonadaceae</taxon>
        <taxon>Cymbomonas</taxon>
    </lineage>
</organism>
<dbReference type="AlphaFoldDB" id="A0AAE0BPG5"/>
<feature type="region of interest" description="Disordered" evidence="1">
    <location>
        <begin position="64"/>
        <end position="97"/>
    </location>
</feature>
<sequence>MVPAVSDTVDPSINLKRNSSAVSDSGAEEYSALHACDSRQSKRPCISNSVGSASVSASVGLEGYGEKMDLDPEPTAVETGGSALSPPSASIQPSQSICSVSTQDTEQDSGVCGGREIVLAKKEKAVKQKKTCLRVLKRLMDIPQNSPLLRVWRDAHVAKKSGKEITAGYYGIEVMDVEEVDNALQKLVPHIDVTLIGSQSPQVTTAGILGITPEIASKCVVMQKGRYHLKSEQFPAEARHMVRALKQRAKQLHHEAEEEQLRARGLSPAEGDEDHFDLRCFTCQGDLSCGCPVAIRRKLHAPGEDIENEASMIALLGCTFQEIWQRIAHLEPETLKEMSYTGDRGGPEPVDTYSTGIQYSDFQYDMPTATGLSQTGTFGVDLVYKALALMGMPLTAYVSAGGSISGSPALLLYPAGSTRDDTARQYCNSFSFIFLGVNAVIGNFLRWSNGSSAYADESDLGRAWSILIIMEDQMYHRLTILHAFLHTHRKNIWSELGWRGDFGSLAQEVTADPDIFLGDLVGEELKRIKLDLSEPHVWEEKTKAEASPREVAQAIMELAALFWALSNNADTSYILFEMRAEIESLAEVDGKAVETLAALMGCSEQLAAVGAELCNSEEPPVSEEEG</sequence>
<feature type="region of interest" description="Disordered" evidence="1">
    <location>
        <begin position="1"/>
        <end position="24"/>
    </location>
</feature>
<accession>A0AAE0BPG5</accession>
<keyword evidence="3" id="KW-1185">Reference proteome</keyword>
<evidence type="ECO:0000256" key="1">
    <source>
        <dbReference type="SAM" id="MobiDB-lite"/>
    </source>
</evidence>
<protein>
    <submittedName>
        <fullName evidence="2">Uncharacterized protein</fullName>
    </submittedName>
</protein>
<proteinExistence type="predicted"/>
<evidence type="ECO:0000313" key="3">
    <source>
        <dbReference type="Proteomes" id="UP001190700"/>
    </source>
</evidence>
<comment type="caution">
    <text evidence="2">The sequence shown here is derived from an EMBL/GenBank/DDBJ whole genome shotgun (WGS) entry which is preliminary data.</text>
</comment>
<dbReference type="EMBL" id="LGRX02033683">
    <property type="protein sequence ID" value="KAK3240302.1"/>
    <property type="molecule type" value="Genomic_DNA"/>
</dbReference>
<evidence type="ECO:0000313" key="2">
    <source>
        <dbReference type="EMBL" id="KAK3240302.1"/>
    </source>
</evidence>
<feature type="compositionally biased region" description="Low complexity" evidence="1">
    <location>
        <begin position="82"/>
        <end position="97"/>
    </location>
</feature>
<dbReference type="Proteomes" id="UP001190700">
    <property type="component" value="Unassembled WGS sequence"/>
</dbReference>
<feature type="compositionally biased region" description="Polar residues" evidence="1">
    <location>
        <begin position="9"/>
        <end position="23"/>
    </location>
</feature>
<reference evidence="2 3" key="1">
    <citation type="journal article" date="2015" name="Genome Biol. Evol.">
        <title>Comparative Genomics of a Bacterivorous Green Alga Reveals Evolutionary Causalities and Consequences of Phago-Mixotrophic Mode of Nutrition.</title>
        <authorList>
            <person name="Burns J.A."/>
            <person name="Paasch A."/>
            <person name="Narechania A."/>
            <person name="Kim E."/>
        </authorList>
    </citation>
    <scope>NUCLEOTIDE SEQUENCE [LARGE SCALE GENOMIC DNA]</scope>
    <source>
        <strain evidence="2 3">PLY_AMNH</strain>
    </source>
</reference>